<proteinExistence type="predicted"/>
<evidence type="ECO:0000256" key="1">
    <source>
        <dbReference type="SAM" id="MobiDB-lite"/>
    </source>
</evidence>
<dbReference type="InterPro" id="IPR017517">
    <property type="entry name" value="Maleyloyr_isom"/>
</dbReference>
<dbReference type="SUPFAM" id="SSF109854">
    <property type="entry name" value="DinB/YfiT-like putative metalloenzymes"/>
    <property type="match status" value="1"/>
</dbReference>
<dbReference type="NCBIfam" id="TIGR03083">
    <property type="entry name" value="maleylpyruvate isomerase family mycothiol-dependent enzyme"/>
    <property type="match status" value="1"/>
</dbReference>
<dbReference type="RefSeq" id="WP_176633567.1">
    <property type="nucleotide sequence ID" value="NZ_JAAMFM010000002.1"/>
</dbReference>
<name>A0A7Y7LYR6_9MICC</name>
<dbReference type="EMBL" id="JAAMFM010000002">
    <property type="protein sequence ID" value="NVM93851.1"/>
    <property type="molecule type" value="Genomic_DNA"/>
</dbReference>
<protein>
    <submittedName>
        <fullName evidence="3">Maleylpyruvate isomerase family mycothiol-dependent enzyme</fullName>
    </submittedName>
</protein>
<reference evidence="3 4" key="1">
    <citation type="submission" date="2020-02" db="EMBL/GenBank/DDBJ databases">
        <title>Genome sequence of strain AETb3-4.</title>
        <authorList>
            <person name="Gao J."/>
            <person name="Zhang X."/>
        </authorList>
    </citation>
    <scope>NUCLEOTIDE SEQUENCE [LARGE SCALE GENOMIC DNA]</scope>
    <source>
        <strain evidence="3 4">AETb3-4</strain>
    </source>
</reference>
<dbReference type="Pfam" id="PF11716">
    <property type="entry name" value="MDMPI_N"/>
    <property type="match status" value="1"/>
</dbReference>
<dbReference type="GO" id="GO:0046872">
    <property type="term" value="F:metal ion binding"/>
    <property type="evidence" value="ECO:0007669"/>
    <property type="project" value="InterPro"/>
</dbReference>
<feature type="domain" description="Mycothiol-dependent maleylpyruvate isomerase metal-binding" evidence="2">
    <location>
        <begin position="26"/>
        <end position="166"/>
    </location>
</feature>
<dbReference type="InterPro" id="IPR024344">
    <property type="entry name" value="MDMPI_metal-binding"/>
</dbReference>
<gene>
    <name evidence="3" type="ORF">G6034_02795</name>
</gene>
<dbReference type="AlphaFoldDB" id="A0A7Y7LYR6"/>
<evidence type="ECO:0000259" key="2">
    <source>
        <dbReference type="Pfam" id="PF11716"/>
    </source>
</evidence>
<comment type="caution">
    <text evidence="3">The sequence shown here is derived from an EMBL/GenBank/DDBJ whole genome shotgun (WGS) entry which is preliminary data.</text>
</comment>
<dbReference type="InterPro" id="IPR034660">
    <property type="entry name" value="DinB/YfiT-like"/>
</dbReference>
<sequence>MYPAATAIPAATRATSAALYQSVMSGIAGFLAALPEGAWDAATDCAGWSVRDLAGHLAGAQQDILSVRTTLRHRREGRRRYPRLSPLDGANQVQVDEHGGQSPVELSERYAANAPKVAGKVASFPAALAWLPVQPGMAPGGAALRLGYLFNVIYLRDAWMHGIDLARATGRPRPATEADGHVLEQIMRDAAVEWASRRGAGSVGGVSATGPAPGVALELCGELHGTWHLGGRGPQTQVSGVGLEFVRGLSGRTPESGLHCVAGDPQQVDLLEDLRVLF</sequence>
<organism evidence="3 4">
    <name type="scientific">Arthrobacter wenxiniae</name>
    <dbReference type="NCBI Taxonomy" id="2713570"/>
    <lineage>
        <taxon>Bacteria</taxon>
        <taxon>Bacillati</taxon>
        <taxon>Actinomycetota</taxon>
        <taxon>Actinomycetes</taxon>
        <taxon>Micrococcales</taxon>
        <taxon>Micrococcaceae</taxon>
        <taxon>Arthrobacter</taxon>
    </lineage>
</organism>
<evidence type="ECO:0000313" key="3">
    <source>
        <dbReference type="EMBL" id="NVM93851.1"/>
    </source>
</evidence>
<evidence type="ECO:0000313" key="4">
    <source>
        <dbReference type="Proteomes" id="UP000543556"/>
    </source>
</evidence>
<dbReference type="GO" id="GO:0016853">
    <property type="term" value="F:isomerase activity"/>
    <property type="evidence" value="ECO:0007669"/>
    <property type="project" value="UniProtKB-KW"/>
</dbReference>
<keyword evidence="4" id="KW-1185">Reference proteome</keyword>
<accession>A0A7Y7LYR6</accession>
<keyword evidence="3" id="KW-0413">Isomerase</keyword>
<dbReference type="Proteomes" id="UP000543556">
    <property type="component" value="Unassembled WGS sequence"/>
</dbReference>
<feature type="region of interest" description="Disordered" evidence="1">
    <location>
        <begin position="82"/>
        <end position="101"/>
    </location>
</feature>
<keyword evidence="3" id="KW-0670">Pyruvate</keyword>
<dbReference type="Gene3D" id="1.20.120.450">
    <property type="entry name" value="dinb family like domain"/>
    <property type="match status" value="1"/>
</dbReference>